<dbReference type="AlphaFoldDB" id="A0A1I2WKE5"/>
<accession>A0A1I2WKE5</accession>
<dbReference type="InterPro" id="IPR001279">
    <property type="entry name" value="Metallo-B-lactamas"/>
</dbReference>
<feature type="chain" id="PRO_5011464306" evidence="2">
    <location>
        <begin position="35"/>
        <end position="349"/>
    </location>
</feature>
<evidence type="ECO:0000313" key="4">
    <source>
        <dbReference type="EMBL" id="SFH00051.1"/>
    </source>
</evidence>
<keyword evidence="5" id="KW-1185">Reference proteome</keyword>
<dbReference type="InterPro" id="IPR050855">
    <property type="entry name" value="NDM-1-like"/>
</dbReference>
<keyword evidence="2" id="KW-0732">Signal</keyword>
<reference evidence="5" key="1">
    <citation type="submission" date="2016-10" db="EMBL/GenBank/DDBJ databases">
        <authorList>
            <person name="Varghese N."/>
            <person name="Submissions S."/>
        </authorList>
    </citation>
    <scope>NUCLEOTIDE SEQUENCE [LARGE SCALE GENOMIC DNA]</scope>
    <source>
        <strain evidence="5">CGMCC 1.10971</strain>
    </source>
</reference>
<dbReference type="STRING" id="1045558.SAMN05216175_1278"/>
<dbReference type="SMART" id="SM00849">
    <property type="entry name" value="Lactamase_B"/>
    <property type="match status" value="1"/>
</dbReference>
<dbReference type="InterPro" id="IPR036866">
    <property type="entry name" value="RibonucZ/Hydroxyglut_hydro"/>
</dbReference>
<comment type="similarity">
    <text evidence="1">Belongs to the metallo-beta-lactamase superfamily. Class-B beta-lactamase family.</text>
</comment>
<dbReference type="EMBL" id="FOOU01000027">
    <property type="protein sequence ID" value="SFH00051.1"/>
    <property type="molecule type" value="Genomic_DNA"/>
</dbReference>
<feature type="domain" description="Metallo-beta-lactamase" evidence="3">
    <location>
        <begin position="79"/>
        <end position="250"/>
    </location>
</feature>
<evidence type="ECO:0000313" key="5">
    <source>
        <dbReference type="Proteomes" id="UP000198623"/>
    </source>
</evidence>
<evidence type="ECO:0000256" key="1">
    <source>
        <dbReference type="ARBA" id="ARBA00005250"/>
    </source>
</evidence>
<dbReference type="GO" id="GO:0017001">
    <property type="term" value="P:antibiotic catabolic process"/>
    <property type="evidence" value="ECO:0007669"/>
    <property type="project" value="UniProtKB-ARBA"/>
</dbReference>
<proteinExistence type="inferred from homology"/>
<dbReference type="RefSeq" id="WP_177201243.1">
    <property type="nucleotide sequence ID" value="NZ_FOOU01000027.1"/>
</dbReference>
<evidence type="ECO:0000259" key="3">
    <source>
        <dbReference type="SMART" id="SM00849"/>
    </source>
</evidence>
<protein>
    <submittedName>
        <fullName evidence="4">Glyoxylase, beta-lactamase superfamily II</fullName>
    </submittedName>
</protein>
<dbReference type="Gene3D" id="3.60.15.10">
    <property type="entry name" value="Ribonuclease Z/Hydroxyacylglutathione hydrolase-like"/>
    <property type="match status" value="1"/>
</dbReference>
<dbReference type="SUPFAM" id="SSF56281">
    <property type="entry name" value="Metallo-hydrolase/oxidoreductase"/>
    <property type="match status" value="1"/>
</dbReference>
<name>A0A1I2WKE5_9GAMM</name>
<evidence type="ECO:0000256" key="2">
    <source>
        <dbReference type="SAM" id="SignalP"/>
    </source>
</evidence>
<gene>
    <name evidence="4" type="ORF">SAMN05216175_1278</name>
</gene>
<dbReference type="Pfam" id="PF00753">
    <property type="entry name" value="Lactamase_B"/>
    <property type="match status" value="1"/>
</dbReference>
<dbReference type="PANTHER" id="PTHR42951:SF4">
    <property type="entry name" value="ACYL-COENZYME A THIOESTERASE MBLAC2"/>
    <property type="match status" value="1"/>
</dbReference>
<sequence length="349" mass="39962">MKLVSIFLPASALKMLGACISIMIICGLSSAATADQSTFDVEAVKAKYSIRDYVYQPLPERGYNYFKIAENAYFVHDDFEHMVFFVTEEGVVVYDAKPDVSPFLLEAISEVTDKPITHVIYSHHHRDHAQGMSLFPKTAKIIANDETAKFLKIANDPKRPMPDIVWKDSYVLETGGLRLEFKDFDRNWHSQSDSIVYAPQQKILLATDTFHADAAPWIHFGESTDPMMTWMLPEIVLNEYPDFELIINGHERIVPTRAHWETYKELIEDMKKIVFEVAKSPAFQAMAKETAQRYADGSEHAIYKETIMTAASMCAEKFNEKWAGRVRNVRLNSVENFQMMFIQLVILNP</sequence>
<dbReference type="PANTHER" id="PTHR42951">
    <property type="entry name" value="METALLO-BETA-LACTAMASE DOMAIN-CONTAINING"/>
    <property type="match status" value="1"/>
</dbReference>
<organism evidence="4 5">
    <name type="scientific">Neptunomonas qingdaonensis</name>
    <dbReference type="NCBI Taxonomy" id="1045558"/>
    <lineage>
        <taxon>Bacteria</taxon>
        <taxon>Pseudomonadati</taxon>
        <taxon>Pseudomonadota</taxon>
        <taxon>Gammaproteobacteria</taxon>
        <taxon>Oceanospirillales</taxon>
        <taxon>Oceanospirillaceae</taxon>
        <taxon>Neptunomonas</taxon>
    </lineage>
</organism>
<dbReference type="Proteomes" id="UP000198623">
    <property type="component" value="Unassembled WGS sequence"/>
</dbReference>
<feature type="signal peptide" evidence="2">
    <location>
        <begin position="1"/>
        <end position="34"/>
    </location>
</feature>